<accession>A0A8N4F8R7</accession>
<keyword evidence="3 7" id="KW-0812">Transmembrane</keyword>
<dbReference type="PANTHER" id="PTHR16433:SF0">
    <property type="entry name" value="DOLICHOL-PHOSPHATE MANNOSYLTRANSFERASE SUBUNIT 3"/>
    <property type="match status" value="1"/>
</dbReference>
<dbReference type="GO" id="GO:0006506">
    <property type="term" value="P:GPI anchor biosynthetic process"/>
    <property type="evidence" value="ECO:0007669"/>
    <property type="project" value="TreeGrafter"/>
</dbReference>
<evidence type="ECO:0000313" key="9">
    <source>
        <dbReference type="RefSeq" id="XP_029123259.1"/>
    </source>
</evidence>
<evidence type="ECO:0000256" key="4">
    <source>
        <dbReference type="ARBA" id="ARBA00022824"/>
    </source>
</evidence>
<keyword evidence="5 7" id="KW-1133">Transmembrane helix</keyword>
<dbReference type="Pfam" id="PF08285">
    <property type="entry name" value="DPM3"/>
    <property type="match status" value="1"/>
</dbReference>
<keyword evidence="6 7" id="KW-0472">Membrane</keyword>
<dbReference type="GO" id="GO:0033185">
    <property type="term" value="C:dolichol-phosphate-mannose synthase complex"/>
    <property type="evidence" value="ECO:0007669"/>
    <property type="project" value="TreeGrafter"/>
</dbReference>
<evidence type="ECO:0000256" key="1">
    <source>
        <dbReference type="ARBA" id="ARBA00004477"/>
    </source>
</evidence>
<dbReference type="PANTHER" id="PTHR16433">
    <property type="entry name" value="DOLICHOL-PHOSPHATE MANNOSYLTRANSFERASE SUBUNIT 3"/>
    <property type="match status" value="1"/>
</dbReference>
<feature type="transmembrane region" description="Helical" evidence="7">
    <location>
        <begin position="121"/>
        <end position="146"/>
    </location>
</feature>
<dbReference type="RefSeq" id="XP_029123259.1">
    <property type="nucleotide sequence ID" value="XM_029267426.1"/>
</dbReference>
<gene>
    <name evidence="9" type="primary">LOC105053781</name>
</gene>
<dbReference type="OrthoDB" id="2014333at2759"/>
<feature type="transmembrane region" description="Helical" evidence="7">
    <location>
        <begin position="92"/>
        <end position="109"/>
    </location>
</feature>
<sequence>MAVIATTSLFSSSLNPGLHLFPPPPSYPPPIAAVPSSACHCSHCFLDVTVLAWLEASEVSFNLSPSFDFYPSTSSAAVVVLNQLTCEGMKHVLKIMALLVAISAFWIGLLETSVVRRSYTWVLPIYLIVSLGCYGLLMVGIGLMLFPTCPQEAVLLQKDIAEAREFLKNKGIDKKRDRERGGRERKNGKQRRENVLFFFAIK</sequence>
<name>A0A8N4F8R7_ELAGV</name>
<keyword evidence="4" id="KW-0256">Endoplasmic reticulum</keyword>
<evidence type="ECO:0000256" key="2">
    <source>
        <dbReference type="ARBA" id="ARBA00010430"/>
    </source>
</evidence>
<dbReference type="AlphaFoldDB" id="A0A8N4F8R7"/>
<organism evidence="8 9">
    <name type="scientific">Elaeis guineensis var. tenera</name>
    <name type="common">Oil palm</name>
    <dbReference type="NCBI Taxonomy" id="51953"/>
    <lineage>
        <taxon>Eukaryota</taxon>
        <taxon>Viridiplantae</taxon>
        <taxon>Streptophyta</taxon>
        <taxon>Embryophyta</taxon>
        <taxon>Tracheophyta</taxon>
        <taxon>Spermatophyta</taxon>
        <taxon>Magnoliopsida</taxon>
        <taxon>Liliopsida</taxon>
        <taxon>Arecaceae</taxon>
        <taxon>Arecoideae</taxon>
        <taxon>Cocoseae</taxon>
        <taxon>Elaeidinae</taxon>
        <taxon>Elaeis</taxon>
    </lineage>
</organism>
<evidence type="ECO:0000313" key="8">
    <source>
        <dbReference type="Proteomes" id="UP000504607"/>
    </source>
</evidence>
<dbReference type="GO" id="GO:0005789">
    <property type="term" value="C:endoplasmic reticulum membrane"/>
    <property type="evidence" value="ECO:0007669"/>
    <property type="project" value="UniProtKB-SubCell"/>
</dbReference>
<evidence type="ECO:0000256" key="3">
    <source>
        <dbReference type="ARBA" id="ARBA00022692"/>
    </source>
</evidence>
<comment type="similarity">
    <text evidence="2">Belongs to the DPM3 family.</text>
</comment>
<protein>
    <submittedName>
        <fullName evidence="9">Uncharacterized protein LOC105053781 isoform X1</fullName>
    </submittedName>
</protein>
<keyword evidence="8" id="KW-1185">Reference proteome</keyword>
<proteinExistence type="inferred from homology"/>
<dbReference type="Proteomes" id="UP000504607">
    <property type="component" value="Chromosome 11"/>
</dbReference>
<dbReference type="InterPro" id="IPR013174">
    <property type="entry name" value="DPM3"/>
</dbReference>
<evidence type="ECO:0000256" key="5">
    <source>
        <dbReference type="ARBA" id="ARBA00022989"/>
    </source>
</evidence>
<evidence type="ECO:0000256" key="7">
    <source>
        <dbReference type="SAM" id="Phobius"/>
    </source>
</evidence>
<comment type="subcellular location">
    <subcellularLocation>
        <location evidence="1">Endoplasmic reticulum membrane</location>
        <topology evidence="1">Multi-pass membrane protein</topology>
    </subcellularLocation>
</comment>
<evidence type="ECO:0000256" key="6">
    <source>
        <dbReference type="ARBA" id="ARBA00023136"/>
    </source>
</evidence>
<reference evidence="9" key="1">
    <citation type="submission" date="2025-08" db="UniProtKB">
        <authorList>
            <consortium name="RefSeq"/>
        </authorList>
    </citation>
    <scope>IDENTIFICATION</scope>
</reference>